<accession>A0ABN1J7U4</accession>
<proteinExistence type="predicted"/>
<organism evidence="2 3">
    <name type="scientific">Clostridium malenominatum</name>
    <dbReference type="NCBI Taxonomy" id="1539"/>
    <lineage>
        <taxon>Bacteria</taxon>
        <taxon>Bacillati</taxon>
        <taxon>Bacillota</taxon>
        <taxon>Clostridia</taxon>
        <taxon>Eubacteriales</taxon>
        <taxon>Clostridiaceae</taxon>
        <taxon>Clostridium</taxon>
    </lineage>
</organism>
<feature type="signal peptide" evidence="1">
    <location>
        <begin position="1"/>
        <end position="23"/>
    </location>
</feature>
<protein>
    <recommendedName>
        <fullName evidence="4">Stage II sporulation protein P</fullName>
    </recommendedName>
</protein>
<evidence type="ECO:0000313" key="3">
    <source>
        <dbReference type="Proteomes" id="UP001500339"/>
    </source>
</evidence>
<evidence type="ECO:0000256" key="1">
    <source>
        <dbReference type="SAM" id="SignalP"/>
    </source>
</evidence>
<dbReference type="EMBL" id="BAAACF010000012">
    <property type="protein sequence ID" value="GAA0730671.1"/>
    <property type="molecule type" value="Genomic_DNA"/>
</dbReference>
<reference evidence="2 3" key="1">
    <citation type="journal article" date="2019" name="Int. J. Syst. Evol. Microbiol.">
        <title>The Global Catalogue of Microorganisms (GCM) 10K type strain sequencing project: providing services to taxonomists for standard genome sequencing and annotation.</title>
        <authorList>
            <consortium name="The Broad Institute Genomics Platform"/>
            <consortium name="The Broad Institute Genome Sequencing Center for Infectious Disease"/>
            <person name="Wu L."/>
            <person name="Ma J."/>
        </authorList>
    </citation>
    <scope>NUCLEOTIDE SEQUENCE [LARGE SCALE GENOMIC DNA]</scope>
    <source>
        <strain evidence="2 3">JCM 1405</strain>
    </source>
</reference>
<evidence type="ECO:0000313" key="2">
    <source>
        <dbReference type="EMBL" id="GAA0730671.1"/>
    </source>
</evidence>
<feature type="chain" id="PRO_5045984989" description="Stage II sporulation protein P" evidence="1">
    <location>
        <begin position="24"/>
        <end position="227"/>
    </location>
</feature>
<gene>
    <name evidence="2" type="ORF">GCM10008905_32240</name>
</gene>
<dbReference type="InterPro" id="IPR010897">
    <property type="entry name" value="Spore_II_P"/>
</dbReference>
<keyword evidence="1" id="KW-0732">Signal</keyword>
<comment type="caution">
    <text evidence="2">The sequence shown here is derived from an EMBL/GenBank/DDBJ whole genome shotgun (WGS) entry which is preliminary data.</text>
</comment>
<name>A0ABN1J7U4_9CLOT</name>
<dbReference type="Proteomes" id="UP001500339">
    <property type="component" value="Unassembled WGS sequence"/>
</dbReference>
<dbReference type="RefSeq" id="WP_343771375.1">
    <property type="nucleotide sequence ID" value="NZ_BAAACF010000012.1"/>
</dbReference>
<keyword evidence="3" id="KW-1185">Reference proteome</keyword>
<sequence>MNTMKKKIIIALTFVTLCCTALGFSYSELKKKTAPSNDAVNLSVEDKVSQTPIVIYNTHVDEEYNFGKNVIDVGKIISNNLKKEGLNSNFIEVSPPSSYLESYPNSRETIKNKASNYDKSVLLDIHRQVSNDSKTNNRSILLVLSKNSPNYESNKSFADSLMKEINEIGKVKADIYLFNKGINYFNQDLAKNSLIVEIGSEKSTAEDVNACISTLVSALKKVNISSF</sequence>
<evidence type="ECO:0008006" key="4">
    <source>
        <dbReference type="Google" id="ProtNLM"/>
    </source>
</evidence>
<dbReference type="Pfam" id="PF07454">
    <property type="entry name" value="SpoIIP"/>
    <property type="match status" value="1"/>
</dbReference>